<evidence type="ECO:0000313" key="10">
    <source>
        <dbReference type="Proteomes" id="UP000187344"/>
    </source>
</evidence>
<comment type="similarity">
    <text evidence="2">Belongs to the bacterial solute-binding protein 8 family.</text>
</comment>
<keyword evidence="5 7" id="KW-0732">Signal</keyword>
<dbReference type="Gene3D" id="3.40.50.1980">
    <property type="entry name" value="Nitrogenase molybdenum iron protein domain"/>
    <property type="match status" value="2"/>
</dbReference>
<dbReference type="RefSeq" id="WP_075868998.1">
    <property type="nucleotide sequence ID" value="NZ_CALYQA010000006.1"/>
</dbReference>
<evidence type="ECO:0000256" key="2">
    <source>
        <dbReference type="ARBA" id="ARBA00008814"/>
    </source>
</evidence>
<dbReference type="CDD" id="cd01140">
    <property type="entry name" value="FatB"/>
    <property type="match status" value="1"/>
</dbReference>
<keyword evidence="4" id="KW-0410">Iron transport</keyword>
<feature type="chain" id="PRO_5010265250" evidence="7">
    <location>
        <begin position="29"/>
        <end position="309"/>
    </location>
</feature>
<evidence type="ECO:0000256" key="6">
    <source>
        <dbReference type="SAM" id="Coils"/>
    </source>
</evidence>
<evidence type="ECO:0000256" key="1">
    <source>
        <dbReference type="ARBA" id="ARBA00004196"/>
    </source>
</evidence>
<dbReference type="PROSITE" id="PS50983">
    <property type="entry name" value="FE_B12_PBP"/>
    <property type="match status" value="1"/>
</dbReference>
<evidence type="ECO:0000256" key="5">
    <source>
        <dbReference type="ARBA" id="ARBA00022729"/>
    </source>
</evidence>
<dbReference type="PANTHER" id="PTHR30532:SF28">
    <property type="entry name" value="PETROBACTIN-BINDING PROTEIN YCLQ"/>
    <property type="match status" value="1"/>
</dbReference>
<comment type="caution">
    <text evidence="9">The sequence shown here is derived from an EMBL/GenBank/DDBJ whole genome shotgun (WGS) entry which is preliminary data.</text>
</comment>
<dbReference type="PANTHER" id="PTHR30532">
    <property type="entry name" value="IRON III DICITRATE-BINDING PERIPLASMIC PROTEIN"/>
    <property type="match status" value="1"/>
</dbReference>
<organism evidence="9 10">
    <name type="scientific">Bartonella apis</name>
    <dbReference type="NCBI Taxonomy" id="1686310"/>
    <lineage>
        <taxon>Bacteria</taxon>
        <taxon>Pseudomonadati</taxon>
        <taxon>Pseudomonadota</taxon>
        <taxon>Alphaproteobacteria</taxon>
        <taxon>Hyphomicrobiales</taxon>
        <taxon>Bartonellaceae</taxon>
        <taxon>Bartonella</taxon>
    </lineage>
</organism>
<dbReference type="InterPro" id="IPR051313">
    <property type="entry name" value="Bact_iron-sidero_bind"/>
</dbReference>
<keyword evidence="4" id="KW-0406">Ion transport</keyword>
<dbReference type="GO" id="GO:0030288">
    <property type="term" value="C:outer membrane-bounded periplasmic space"/>
    <property type="evidence" value="ECO:0007669"/>
    <property type="project" value="TreeGrafter"/>
</dbReference>
<keyword evidence="4" id="KW-0408">Iron</keyword>
<feature type="domain" description="Fe/B12 periplasmic-binding" evidence="8">
    <location>
        <begin position="47"/>
        <end position="309"/>
    </location>
</feature>
<accession>A0A1R0FA30</accession>
<dbReference type="Proteomes" id="UP000187344">
    <property type="component" value="Unassembled WGS sequence"/>
</dbReference>
<keyword evidence="10" id="KW-1185">Reference proteome</keyword>
<evidence type="ECO:0000256" key="3">
    <source>
        <dbReference type="ARBA" id="ARBA00022448"/>
    </source>
</evidence>
<feature type="coiled-coil region" evidence="6">
    <location>
        <begin position="149"/>
        <end position="176"/>
    </location>
</feature>
<dbReference type="InterPro" id="IPR033870">
    <property type="entry name" value="FatB"/>
</dbReference>
<reference evidence="9 10" key="1">
    <citation type="submission" date="2016-12" db="EMBL/GenBank/DDBJ databases">
        <title>Comparative genomics of Bartonella apis.</title>
        <authorList>
            <person name="Engel P."/>
        </authorList>
    </citation>
    <scope>NUCLEOTIDE SEQUENCE [LARGE SCALE GENOMIC DNA]</scope>
    <source>
        <strain evidence="9 10">PEB0149</strain>
    </source>
</reference>
<evidence type="ECO:0000259" key="8">
    <source>
        <dbReference type="PROSITE" id="PS50983"/>
    </source>
</evidence>
<name>A0A1R0FA30_9HYPH</name>
<protein>
    <submittedName>
        <fullName evidence="9">Iron complex transport system substrate-binding protein</fullName>
    </submittedName>
</protein>
<dbReference type="InterPro" id="IPR002491">
    <property type="entry name" value="ABC_transptr_periplasmic_BD"/>
</dbReference>
<comment type="subcellular location">
    <subcellularLocation>
        <location evidence="1">Cell envelope</location>
    </subcellularLocation>
</comment>
<evidence type="ECO:0000256" key="7">
    <source>
        <dbReference type="SAM" id="SignalP"/>
    </source>
</evidence>
<proteinExistence type="inferred from homology"/>
<dbReference type="AlphaFoldDB" id="A0A1R0FA30"/>
<dbReference type="EMBL" id="LXYT01000001">
    <property type="protein sequence ID" value="OLY43837.1"/>
    <property type="molecule type" value="Genomic_DNA"/>
</dbReference>
<dbReference type="OrthoDB" id="63946at2"/>
<dbReference type="SUPFAM" id="SSF53807">
    <property type="entry name" value="Helical backbone' metal receptor"/>
    <property type="match status" value="1"/>
</dbReference>
<sequence length="309" mass="33610">MINRRNTLAALLFGALASVLSFQSPASADVVIKHAAGETSIPDSPKRVVVFDLATLDNMNRLKIDNIVGVPEGIKPKYLEQYNDAKYTKVGTLFEPNYETVASLQPDLIIIAGRSAPKFNDLAKIAPTIDLSVNNKQYLADVDRNVTILGQIFNKQKEAKDEIDSLNKKLEEVRKLAADKGTGLLVLTTGGKISAFGPGSRFGLLHSGFGVKPANDKLEVGNHGQMISPEFILETNPDWLFVIDRDAAIGREGESAAKLLDNALINKTKAAENKHIVYLDPQNWYLIGGGLSGLHETADQLDDVFSKAK</sequence>
<feature type="signal peptide" evidence="7">
    <location>
        <begin position="1"/>
        <end position="28"/>
    </location>
</feature>
<gene>
    <name evidence="9" type="ORF">PEB0149_012750</name>
</gene>
<keyword evidence="3" id="KW-0813">Transport</keyword>
<evidence type="ECO:0000256" key="4">
    <source>
        <dbReference type="ARBA" id="ARBA00022496"/>
    </source>
</evidence>
<keyword evidence="6" id="KW-0175">Coiled coil</keyword>
<dbReference type="GO" id="GO:1901678">
    <property type="term" value="P:iron coordination entity transport"/>
    <property type="evidence" value="ECO:0007669"/>
    <property type="project" value="UniProtKB-ARBA"/>
</dbReference>
<dbReference type="Pfam" id="PF01497">
    <property type="entry name" value="Peripla_BP_2"/>
    <property type="match status" value="1"/>
</dbReference>
<evidence type="ECO:0000313" key="9">
    <source>
        <dbReference type="EMBL" id="OLY43837.1"/>
    </source>
</evidence>